<dbReference type="InterPro" id="IPR011865">
    <property type="entry name" value="CysT_permease"/>
</dbReference>
<evidence type="ECO:0000256" key="6">
    <source>
        <dbReference type="ARBA" id="ARBA00023032"/>
    </source>
</evidence>
<keyword evidence="4 9" id="KW-0812">Transmembrane</keyword>
<dbReference type="NCBIfam" id="TIGR02139">
    <property type="entry name" value="permease_CysT"/>
    <property type="match status" value="1"/>
</dbReference>
<dbReference type="PROSITE" id="PS50928">
    <property type="entry name" value="ABC_TM1"/>
    <property type="match status" value="1"/>
</dbReference>
<comment type="caution">
    <text evidence="9">Lacks conserved residue(s) required for the propagation of feature annotation.</text>
</comment>
<keyword evidence="3 9" id="KW-0813">Transport</keyword>
<dbReference type="PANTHER" id="PTHR30406:SF8">
    <property type="entry name" value="SULFATE TRANSPORT SYSTEM PERMEASE PROTEIN CYST"/>
    <property type="match status" value="1"/>
</dbReference>
<accession>A0A3A3G1T7</accession>
<evidence type="ECO:0000256" key="9">
    <source>
        <dbReference type="RuleBase" id="RU366001"/>
    </source>
</evidence>
<name>A0A3A3G1T7_9BURK</name>
<evidence type="ECO:0000256" key="8">
    <source>
        <dbReference type="ARBA" id="ARBA00025323"/>
    </source>
</evidence>
<dbReference type="InterPro" id="IPR005667">
    <property type="entry name" value="Sulph_transpt2"/>
</dbReference>
<reference evidence="12" key="1">
    <citation type="submission" date="2018-09" db="EMBL/GenBank/DDBJ databases">
        <authorList>
            <person name="Zhu H."/>
        </authorList>
    </citation>
    <scope>NUCLEOTIDE SEQUENCE [LARGE SCALE GENOMIC DNA]</scope>
    <source>
        <strain evidence="12">K1S02-23</strain>
    </source>
</reference>
<evidence type="ECO:0000256" key="3">
    <source>
        <dbReference type="ARBA" id="ARBA00022448"/>
    </source>
</evidence>
<evidence type="ECO:0000256" key="2">
    <source>
        <dbReference type="ARBA" id="ARBA00011779"/>
    </source>
</evidence>
<feature type="transmembrane region" description="Helical" evidence="9">
    <location>
        <begin position="219"/>
        <end position="241"/>
    </location>
</feature>
<feature type="transmembrane region" description="Helical" evidence="9">
    <location>
        <begin position="105"/>
        <end position="127"/>
    </location>
</feature>
<dbReference type="GO" id="GO:0005886">
    <property type="term" value="C:plasma membrane"/>
    <property type="evidence" value="ECO:0007669"/>
    <property type="project" value="UniProtKB-SubCell"/>
</dbReference>
<sequence>MPEANISRNTRITPRVMPGFNLALGFTLFYLGLIVLVPLSAVFLKTFTLTWEAFWAAVSSERVMASYRLTFGGSLLAAALNVVFGGIVAWVLVRYRFPGKKIIDALVDLPFALPTAVAGIALTALYAPNGWIGQYLEPLGIKVAFTPLGVYIALTFIGLPFVVRTVQPVLEEAERELEEAAASLGASRWQTFLKVVFPGIMPALLTGFALAFARATGEYGSVIFIAGNMPMVSEITPLFIITKLEQYDYAGATAIAVVMLLVSFALLLTINLLQAWARKRGQSTKE</sequence>
<comment type="caution">
    <text evidence="11">The sequence shown here is derived from an EMBL/GenBank/DDBJ whole genome shotgun (WGS) entry which is preliminary data.</text>
</comment>
<comment type="similarity">
    <text evidence="9">Belongs to the binding-protein-dependent transport system permease family. CysTW subfamily.</text>
</comment>
<evidence type="ECO:0000256" key="4">
    <source>
        <dbReference type="ARBA" id="ARBA00022692"/>
    </source>
</evidence>
<organism evidence="11 12">
    <name type="scientific">Noviherbaspirillum sedimenti</name>
    <dbReference type="NCBI Taxonomy" id="2320865"/>
    <lineage>
        <taxon>Bacteria</taxon>
        <taxon>Pseudomonadati</taxon>
        <taxon>Pseudomonadota</taxon>
        <taxon>Betaproteobacteria</taxon>
        <taxon>Burkholderiales</taxon>
        <taxon>Oxalobacteraceae</taxon>
        <taxon>Noviherbaspirillum</taxon>
    </lineage>
</organism>
<evidence type="ECO:0000313" key="12">
    <source>
        <dbReference type="Proteomes" id="UP000266327"/>
    </source>
</evidence>
<comment type="function">
    <text evidence="8">Part of the ABC transporter complex CysAWTP (TC 3.A.1.6.1) involved in sulfate/thiosulfate import. Probably responsible for the translocation of the substrate across the membrane.</text>
</comment>
<dbReference type="SUPFAM" id="SSF161098">
    <property type="entry name" value="MetI-like"/>
    <property type="match status" value="1"/>
</dbReference>
<dbReference type="Pfam" id="PF00528">
    <property type="entry name" value="BPD_transp_1"/>
    <property type="match status" value="1"/>
</dbReference>
<evidence type="ECO:0000256" key="7">
    <source>
        <dbReference type="ARBA" id="ARBA00023136"/>
    </source>
</evidence>
<comment type="subunit">
    <text evidence="2">The complex is composed of two ATP-binding proteins (CysA), two transmembrane proteins (CysT and CysW) and a solute-binding protein (CysP).</text>
</comment>
<evidence type="ECO:0000256" key="1">
    <source>
        <dbReference type="ARBA" id="ARBA00004651"/>
    </source>
</evidence>
<dbReference type="NCBIfam" id="TIGR00969">
    <property type="entry name" value="3a0106s02"/>
    <property type="match status" value="1"/>
</dbReference>
<dbReference type="AlphaFoldDB" id="A0A3A3G1T7"/>
<dbReference type="InterPro" id="IPR000515">
    <property type="entry name" value="MetI-like"/>
</dbReference>
<feature type="transmembrane region" description="Helical" evidence="9">
    <location>
        <begin position="20"/>
        <end position="44"/>
    </location>
</feature>
<dbReference type="Gene3D" id="1.10.3720.10">
    <property type="entry name" value="MetI-like"/>
    <property type="match status" value="1"/>
</dbReference>
<dbReference type="RefSeq" id="WP_119785058.1">
    <property type="nucleotide sequence ID" value="NZ_QYUQ01000002.1"/>
</dbReference>
<comment type="function">
    <text evidence="9">Part of the ABC transporter complex (TC 3.A.1.6.1) involved in sulfate/thiosulfate import.</text>
</comment>
<dbReference type="CDD" id="cd06261">
    <property type="entry name" value="TM_PBP2"/>
    <property type="match status" value="1"/>
</dbReference>
<dbReference type="Proteomes" id="UP000266327">
    <property type="component" value="Unassembled WGS sequence"/>
</dbReference>
<dbReference type="PANTHER" id="PTHR30406">
    <property type="entry name" value="SULFATE TRANSPORT SYSTEM PERMEASE PROTEIN"/>
    <property type="match status" value="1"/>
</dbReference>
<feature type="transmembrane region" description="Helical" evidence="9">
    <location>
        <begin position="139"/>
        <end position="163"/>
    </location>
</feature>
<evidence type="ECO:0000313" key="11">
    <source>
        <dbReference type="EMBL" id="RJG01615.1"/>
    </source>
</evidence>
<dbReference type="InterPro" id="IPR035906">
    <property type="entry name" value="MetI-like_sf"/>
</dbReference>
<feature type="transmembrane region" description="Helical" evidence="9">
    <location>
        <begin position="253"/>
        <end position="277"/>
    </location>
</feature>
<feature type="transmembrane region" description="Helical" evidence="9">
    <location>
        <begin position="69"/>
        <end position="93"/>
    </location>
</feature>
<dbReference type="FunFam" id="1.10.3720.10:FF:000004">
    <property type="entry name" value="Sulfate transport system permease protein CysT"/>
    <property type="match status" value="1"/>
</dbReference>
<dbReference type="GO" id="GO:0015419">
    <property type="term" value="F:ABC-type sulfate transporter activity"/>
    <property type="evidence" value="ECO:0007669"/>
    <property type="project" value="UniProtKB-UniRule"/>
</dbReference>
<keyword evidence="6 9" id="KW-0764">Sulfate transport</keyword>
<proteinExistence type="inferred from homology"/>
<evidence type="ECO:0000259" key="10">
    <source>
        <dbReference type="PROSITE" id="PS50928"/>
    </source>
</evidence>
<gene>
    <name evidence="11" type="primary">cysT</name>
    <name evidence="11" type="ORF">D3878_08490</name>
</gene>
<dbReference type="OrthoDB" id="9804629at2"/>
<dbReference type="EMBL" id="QYUQ01000002">
    <property type="protein sequence ID" value="RJG01615.1"/>
    <property type="molecule type" value="Genomic_DNA"/>
</dbReference>
<feature type="domain" description="ABC transmembrane type-1" evidence="10">
    <location>
        <begin position="67"/>
        <end position="270"/>
    </location>
</feature>
<keyword evidence="12" id="KW-1185">Reference proteome</keyword>
<evidence type="ECO:0000256" key="5">
    <source>
        <dbReference type="ARBA" id="ARBA00022989"/>
    </source>
</evidence>
<comment type="subcellular location">
    <subcellularLocation>
        <location evidence="1">Cell membrane</location>
        <topology evidence="1">Multi-pass membrane protein</topology>
    </subcellularLocation>
</comment>
<keyword evidence="5 9" id="KW-1133">Transmembrane helix</keyword>
<protein>
    <recommendedName>
        <fullName evidence="9">Sulfate transport system permease protein CysT</fullName>
    </recommendedName>
</protein>
<keyword evidence="7 9" id="KW-0472">Membrane</keyword>